<protein>
    <recommendedName>
        <fullName evidence="4 11">2-(3-amino-3-carboxypropyl)histidine synthase subunit 1</fullName>
        <ecNumber evidence="3 11">2.5.1.108</ecNumber>
    </recommendedName>
</protein>
<evidence type="ECO:0000256" key="2">
    <source>
        <dbReference type="ARBA" id="ARBA00010173"/>
    </source>
</evidence>
<evidence type="ECO:0000256" key="5">
    <source>
        <dbReference type="ARBA" id="ARBA00022679"/>
    </source>
</evidence>
<reference evidence="12" key="1">
    <citation type="submission" date="2022-12" db="EMBL/GenBank/DDBJ databases">
        <title>Genome assemblies of Blomia tropicalis.</title>
        <authorList>
            <person name="Cui Y."/>
        </authorList>
    </citation>
    <scope>NUCLEOTIDE SEQUENCE</scope>
    <source>
        <tissue evidence="12">Adult mites</tissue>
    </source>
</reference>
<proteinExistence type="inferred from homology"/>
<dbReference type="GO" id="GO:0090560">
    <property type="term" value="F:2-(3-amino-3-carboxypropyl)histidine synthase activity"/>
    <property type="evidence" value="ECO:0007669"/>
    <property type="project" value="UniProtKB-UniRule"/>
</dbReference>
<dbReference type="Gene3D" id="3.40.50.11850">
    <property type="entry name" value="Diphthamide synthesis DPH1/DPH2 domain 2"/>
    <property type="match status" value="1"/>
</dbReference>
<organism evidence="12 13">
    <name type="scientific">Blomia tropicalis</name>
    <name type="common">Mite</name>
    <dbReference type="NCBI Taxonomy" id="40697"/>
    <lineage>
        <taxon>Eukaryota</taxon>
        <taxon>Metazoa</taxon>
        <taxon>Ecdysozoa</taxon>
        <taxon>Arthropoda</taxon>
        <taxon>Chelicerata</taxon>
        <taxon>Arachnida</taxon>
        <taxon>Acari</taxon>
        <taxon>Acariformes</taxon>
        <taxon>Sarcoptiformes</taxon>
        <taxon>Astigmata</taxon>
        <taxon>Glycyphagoidea</taxon>
        <taxon>Echimyopodidae</taxon>
        <taxon>Blomia</taxon>
    </lineage>
</organism>
<keyword evidence="13" id="KW-1185">Reference proteome</keyword>
<evidence type="ECO:0000256" key="10">
    <source>
        <dbReference type="ARBA" id="ARBA00048403"/>
    </source>
</evidence>
<dbReference type="PANTHER" id="PTHR10762">
    <property type="entry name" value="DIPHTHAMIDE BIOSYNTHESIS PROTEIN"/>
    <property type="match status" value="1"/>
</dbReference>
<dbReference type="Gene3D" id="3.40.50.11840">
    <property type="entry name" value="Diphthamide synthesis DPH1/DPH2 domain 1"/>
    <property type="match status" value="1"/>
</dbReference>
<dbReference type="GO" id="GO:0051539">
    <property type="term" value="F:4 iron, 4 sulfur cluster binding"/>
    <property type="evidence" value="ECO:0007669"/>
    <property type="project" value="UniProtKB-UniRule"/>
</dbReference>
<evidence type="ECO:0000256" key="6">
    <source>
        <dbReference type="ARBA" id="ARBA00022691"/>
    </source>
</evidence>
<keyword evidence="7" id="KW-0479">Metal-binding</keyword>
<dbReference type="InterPro" id="IPR042263">
    <property type="entry name" value="DPH1/DPH2_1"/>
</dbReference>
<evidence type="ECO:0000313" key="13">
    <source>
        <dbReference type="Proteomes" id="UP001142055"/>
    </source>
</evidence>
<evidence type="ECO:0000256" key="7">
    <source>
        <dbReference type="ARBA" id="ARBA00022723"/>
    </source>
</evidence>
<dbReference type="EMBL" id="JAPWDV010000001">
    <property type="protein sequence ID" value="KAJ6225151.1"/>
    <property type="molecule type" value="Genomic_DNA"/>
</dbReference>
<dbReference type="PANTHER" id="PTHR10762:SF1">
    <property type="entry name" value="2-(3-AMINO-3-CARBOXYPROPYL)HISTIDINE SYNTHASE SUBUNIT 1"/>
    <property type="match status" value="1"/>
</dbReference>
<sequence length="418" mass="47716">MSGSSSKQRSIQRTKQVPDEILRDPVLNHRIKSVLPDNYNFEIHKTIWRIRNINAKRVCLQFPDGLFIFAVPIVNLLKQFLPGVEFVVMADTVYGACCIDDCKAKELGCDMLVHYGHSCLVPINQMVNGVSILYIFVDIKFDILHLIQSVVKNFNPDQHRLCLASTIQFISSTHIVARELRDKHGFDVVVPQSKPLTSGEILGCTAPFLDEFQVNTLVFVADGRFHLEALMIANPDLPAYKYNPYNKEMTREYYSYGDMLSQRTLAVEKVQQVLRNNEPIGIVLGTLGRQGNFKVLETLKRMIESISSSPIVTFMFAEINPKLLHELGRNTINAWIQIGCPRLSIDWGDAFVDKPLLSPYELRTTIRNLQKDNNTLNNKKVPNFTKDKRYHMDFYATKSLGSWTPSHKCHNDCECDCD</sequence>
<comment type="similarity">
    <text evidence="2 11">Belongs to the DPH1/DPH2 family. DPH1 subfamily.</text>
</comment>
<name>A0A9Q0MFV1_BLOTA</name>
<comment type="caution">
    <text evidence="12">The sequence shown here is derived from an EMBL/GenBank/DDBJ whole genome shotgun (WGS) entry which is preliminary data.</text>
</comment>
<keyword evidence="8" id="KW-0408">Iron</keyword>
<dbReference type="Proteomes" id="UP001142055">
    <property type="component" value="Chromosome 1"/>
</dbReference>
<accession>A0A9Q0MFV1</accession>
<keyword evidence="6 11" id="KW-0949">S-adenosyl-L-methionine</keyword>
<dbReference type="GO" id="GO:0046872">
    <property type="term" value="F:metal ion binding"/>
    <property type="evidence" value="ECO:0007669"/>
    <property type="project" value="UniProtKB-KW"/>
</dbReference>
<gene>
    <name evidence="12" type="ORF">RDWZM_003696</name>
</gene>
<keyword evidence="5 11" id="KW-0808">Transferase</keyword>
<dbReference type="GO" id="GO:0017183">
    <property type="term" value="P:protein histidyl modification to diphthamide"/>
    <property type="evidence" value="ECO:0007669"/>
    <property type="project" value="UniProtKB-UniRule"/>
</dbReference>
<dbReference type="InterPro" id="IPR042265">
    <property type="entry name" value="DPH1/DPH2_3"/>
</dbReference>
<evidence type="ECO:0000313" key="12">
    <source>
        <dbReference type="EMBL" id="KAJ6225151.1"/>
    </source>
</evidence>
<dbReference type="FunFam" id="3.40.50.11840:FF:000001">
    <property type="entry name" value="2-(3-amino-3-carboxypropyl)histidine synthase subunit 1"/>
    <property type="match status" value="1"/>
</dbReference>
<dbReference type="FunFam" id="3.40.50.11850:FF:000002">
    <property type="entry name" value="2-(3-amino-3-carboxypropyl)histidine synthase subunit 1"/>
    <property type="match status" value="1"/>
</dbReference>
<keyword evidence="11" id="KW-0004">4Fe-4S</keyword>
<evidence type="ECO:0000256" key="11">
    <source>
        <dbReference type="PIRNR" id="PIRNR004967"/>
    </source>
</evidence>
<dbReference type="AlphaFoldDB" id="A0A9Q0MFV1"/>
<evidence type="ECO:0000256" key="1">
    <source>
        <dbReference type="ARBA" id="ARBA00005156"/>
    </source>
</evidence>
<evidence type="ECO:0000256" key="3">
    <source>
        <dbReference type="ARBA" id="ARBA00012221"/>
    </source>
</evidence>
<dbReference type="OMA" id="PGQVLGC"/>
<comment type="catalytic activity">
    <reaction evidence="10 11">
        <text>L-histidyl-[translation elongation factor 2] + S-adenosyl-L-methionine = 2-[(3S)-amino-3-carboxypropyl]-L-histidyl-[translation elongation factor 2] + S-methyl-5'-thioadenosine + H(+)</text>
        <dbReference type="Rhea" id="RHEA:36783"/>
        <dbReference type="Rhea" id="RHEA-COMP:9748"/>
        <dbReference type="Rhea" id="RHEA-COMP:9749"/>
        <dbReference type="ChEBI" id="CHEBI:15378"/>
        <dbReference type="ChEBI" id="CHEBI:17509"/>
        <dbReference type="ChEBI" id="CHEBI:29979"/>
        <dbReference type="ChEBI" id="CHEBI:59789"/>
        <dbReference type="ChEBI" id="CHEBI:73995"/>
        <dbReference type="EC" id="2.5.1.108"/>
    </reaction>
</comment>
<dbReference type="InterPro" id="IPR042264">
    <property type="entry name" value="DPH1/DPH2_2"/>
</dbReference>
<dbReference type="Pfam" id="PF01866">
    <property type="entry name" value="Diphthamide_syn"/>
    <property type="match status" value="1"/>
</dbReference>
<dbReference type="NCBIfam" id="TIGR00322">
    <property type="entry name" value="diphth2_R"/>
    <property type="match status" value="1"/>
</dbReference>
<keyword evidence="9" id="KW-0411">Iron-sulfur</keyword>
<dbReference type="InterPro" id="IPR016435">
    <property type="entry name" value="DPH1/DPH2"/>
</dbReference>
<dbReference type="InterPro" id="IPR035435">
    <property type="entry name" value="DPH1/DPH2_euk_archaea"/>
</dbReference>
<comment type="function">
    <text evidence="11">Catalyzes the first step of diphthamide biosynthesis, a post-translational modification of histidine which occurs in elongation factor 2.</text>
</comment>
<evidence type="ECO:0000256" key="9">
    <source>
        <dbReference type="ARBA" id="ARBA00023014"/>
    </source>
</evidence>
<evidence type="ECO:0000256" key="8">
    <source>
        <dbReference type="ARBA" id="ARBA00023004"/>
    </source>
</evidence>
<comment type="cofactor">
    <cofactor evidence="11">
        <name>[4Fe-4S] cluster</name>
        <dbReference type="ChEBI" id="CHEBI:49883"/>
    </cofactor>
    <text evidence="11">Binds 1 [4Fe-4S] cluster per subunit. The cluster is coordinated with 3 cysteines and an exchangeable S-adenosyl-L-methionine.</text>
</comment>
<comment type="pathway">
    <text evidence="1 11">Protein modification; peptidyl-diphthamide biosynthesis.</text>
</comment>
<evidence type="ECO:0000256" key="4">
    <source>
        <dbReference type="ARBA" id="ARBA00021915"/>
    </source>
</evidence>
<dbReference type="EC" id="2.5.1.108" evidence="3 11"/>
<dbReference type="PIRSF" id="PIRSF004967">
    <property type="entry name" value="DPH1"/>
    <property type="match status" value="1"/>
</dbReference>
<dbReference type="SFLD" id="SFLDS00032">
    <property type="entry name" value="Radical_SAM_3-amino-3-carboxyp"/>
    <property type="match status" value="1"/>
</dbReference>
<dbReference type="Gene3D" id="3.40.50.11860">
    <property type="entry name" value="Diphthamide synthesis DPH1/DPH2 domain 3"/>
    <property type="match status" value="1"/>
</dbReference>
<dbReference type="OrthoDB" id="1649088at2759"/>